<dbReference type="PANTHER" id="PTHR43630:SF2">
    <property type="entry name" value="GLYCOSYLTRANSFERASE"/>
    <property type="match status" value="1"/>
</dbReference>
<dbReference type="Pfam" id="PF00535">
    <property type="entry name" value="Glycos_transf_2"/>
    <property type="match status" value="1"/>
</dbReference>
<dbReference type="InterPro" id="IPR001173">
    <property type="entry name" value="Glyco_trans_2-like"/>
</dbReference>
<gene>
    <name evidence="2" type="ORF">MNBD_GAMMA17-1185</name>
</gene>
<evidence type="ECO:0000313" key="2">
    <source>
        <dbReference type="EMBL" id="VAW90308.1"/>
    </source>
</evidence>
<dbReference type="InterPro" id="IPR029044">
    <property type="entry name" value="Nucleotide-diphossugar_trans"/>
</dbReference>
<dbReference type="EMBL" id="UOFQ01000180">
    <property type="protein sequence ID" value="VAW90308.1"/>
    <property type="molecule type" value="Genomic_DNA"/>
</dbReference>
<feature type="domain" description="Glycosyltransferase 2-like" evidence="1">
    <location>
        <begin position="5"/>
        <end position="123"/>
    </location>
</feature>
<proteinExistence type="predicted"/>
<dbReference type="AlphaFoldDB" id="A0A3B0ZA75"/>
<reference evidence="2" key="1">
    <citation type="submission" date="2018-06" db="EMBL/GenBank/DDBJ databases">
        <authorList>
            <person name="Zhirakovskaya E."/>
        </authorList>
    </citation>
    <scope>NUCLEOTIDE SEQUENCE</scope>
</reference>
<protein>
    <submittedName>
        <fullName evidence="2">Lipopolysaccharide biosynthesis glycosyltransferase</fullName>
    </submittedName>
</protein>
<dbReference type="GO" id="GO:0016740">
    <property type="term" value="F:transferase activity"/>
    <property type="evidence" value="ECO:0007669"/>
    <property type="project" value="UniProtKB-KW"/>
</dbReference>
<organism evidence="2">
    <name type="scientific">hydrothermal vent metagenome</name>
    <dbReference type="NCBI Taxonomy" id="652676"/>
    <lineage>
        <taxon>unclassified sequences</taxon>
        <taxon>metagenomes</taxon>
        <taxon>ecological metagenomes</taxon>
    </lineage>
</organism>
<keyword evidence="2" id="KW-0808">Transferase</keyword>
<accession>A0A3B0ZA75</accession>
<dbReference type="Gene3D" id="3.90.550.10">
    <property type="entry name" value="Spore Coat Polysaccharide Biosynthesis Protein SpsA, Chain A"/>
    <property type="match status" value="1"/>
</dbReference>
<evidence type="ECO:0000259" key="1">
    <source>
        <dbReference type="Pfam" id="PF00535"/>
    </source>
</evidence>
<dbReference type="PANTHER" id="PTHR43630">
    <property type="entry name" value="POLY-BETA-1,6-N-ACETYL-D-GLUCOSAMINE SYNTHASE"/>
    <property type="match status" value="1"/>
</dbReference>
<sequence length="250" mass="28906">MPRLSIVLIVKNEADTIAECLEPLSWADEIVILDSDSNDATVEIARRYTDKVFIDSDWQGYGIQRQRAQSKATGDWVLMVDADERLTPELTANIQQAIKEDDRNKVYALPRLSYCFGRFIRHCGWYPDYVTRLYPNNKAAYNDVRVHEKLNVPNEMQCVKLKGDMLHYTYNNIEHYLVKSAKYADEWAMQKMARGKSASLFQGILHALGCFVRMYFLRAGFLDGRQGFLLSLLSAHSTFVKYAALWEKRL</sequence>
<name>A0A3B0ZA75_9ZZZZ</name>
<dbReference type="CDD" id="cd02511">
    <property type="entry name" value="Beta4Glucosyltransferase"/>
    <property type="match status" value="1"/>
</dbReference>
<dbReference type="SUPFAM" id="SSF53448">
    <property type="entry name" value="Nucleotide-diphospho-sugar transferases"/>
    <property type="match status" value="1"/>
</dbReference>